<dbReference type="GO" id="GO:0003899">
    <property type="term" value="F:DNA-directed RNA polymerase activity"/>
    <property type="evidence" value="ECO:0007669"/>
    <property type="project" value="InterPro"/>
</dbReference>
<gene>
    <name evidence="2" type="ORF">GGR89_001455</name>
</gene>
<evidence type="ECO:0000259" key="1">
    <source>
        <dbReference type="Pfam" id="PF03118"/>
    </source>
</evidence>
<dbReference type="SUPFAM" id="SSF47789">
    <property type="entry name" value="C-terminal domain of RNA polymerase alpha subunit"/>
    <property type="match status" value="1"/>
</dbReference>
<dbReference type="GO" id="GO:0000428">
    <property type="term" value="C:DNA-directed RNA polymerase complex"/>
    <property type="evidence" value="ECO:0007669"/>
    <property type="project" value="UniProtKB-KW"/>
</dbReference>
<dbReference type="EMBL" id="JAATJB010000003">
    <property type="protein sequence ID" value="NJB97149.1"/>
    <property type="molecule type" value="Genomic_DNA"/>
</dbReference>
<dbReference type="Proteomes" id="UP000531251">
    <property type="component" value="Unassembled WGS sequence"/>
</dbReference>
<dbReference type="GO" id="GO:0006351">
    <property type="term" value="P:DNA-templated transcription"/>
    <property type="evidence" value="ECO:0007669"/>
    <property type="project" value="InterPro"/>
</dbReference>
<dbReference type="Gene3D" id="1.10.150.20">
    <property type="entry name" value="5' to 3' exonuclease, C-terminal subdomain"/>
    <property type="match status" value="1"/>
</dbReference>
<dbReference type="Pfam" id="PF03118">
    <property type="entry name" value="RNA_pol_A_CTD"/>
    <property type="match status" value="1"/>
</dbReference>
<dbReference type="InterPro" id="IPR011260">
    <property type="entry name" value="RNAP_asu_C"/>
</dbReference>
<protein>
    <submittedName>
        <fullName evidence="2">DNA-directed RNA polymerase alpha subunit</fullName>
    </submittedName>
</protein>
<evidence type="ECO:0000313" key="2">
    <source>
        <dbReference type="EMBL" id="NJB97149.1"/>
    </source>
</evidence>
<keyword evidence="3" id="KW-1185">Reference proteome</keyword>
<dbReference type="AlphaFoldDB" id="A0A7X5XXH0"/>
<feature type="domain" description="RNA polymerase alpha subunit C-terminal" evidence="1">
    <location>
        <begin position="64"/>
        <end position="127"/>
    </location>
</feature>
<dbReference type="GO" id="GO:0003677">
    <property type="term" value="F:DNA binding"/>
    <property type="evidence" value="ECO:0007669"/>
    <property type="project" value="InterPro"/>
</dbReference>
<name>A0A7X5XXH0_9SPHN</name>
<keyword evidence="2" id="KW-0804">Transcription</keyword>
<organism evidence="2 3">
    <name type="scientific">Sphingomonas trueperi</name>
    <dbReference type="NCBI Taxonomy" id="53317"/>
    <lineage>
        <taxon>Bacteria</taxon>
        <taxon>Pseudomonadati</taxon>
        <taxon>Pseudomonadota</taxon>
        <taxon>Alphaproteobacteria</taxon>
        <taxon>Sphingomonadales</taxon>
        <taxon>Sphingomonadaceae</taxon>
        <taxon>Sphingomonas</taxon>
    </lineage>
</organism>
<comment type="caution">
    <text evidence="2">The sequence shown here is derived from an EMBL/GenBank/DDBJ whole genome shotgun (WGS) entry which is preliminary data.</text>
</comment>
<evidence type="ECO:0000313" key="3">
    <source>
        <dbReference type="Proteomes" id="UP000531251"/>
    </source>
</evidence>
<dbReference type="SUPFAM" id="SSF88659">
    <property type="entry name" value="Sigma3 and sigma4 domains of RNA polymerase sigma factors"/>
    <property type="match status" value="1"/>
</dbReference>
<proteinExistence type="predicted"/>
<sequence length="132" mass="14916">MADVDSGTDARQRRAEALAMRRSGMTLREIGETLGVSASRAGQLVHNAVRDEPCRLSPTSPVETKIKASTKISDLPWSWRTYNVLMNCGFHTVSDFLRSDRAEFEREMLSVPNCNRRSWEEIASILDRIESD</sequence>
<dbReference type="InterPro" id="IPR013324">
    <property type="entry name" value="RNA_pol_sigma_r3/r4-like"/>
</dbReference>
<dbReference type="RefSeq" id="WP_167712813.1">
    <property type="nucleotide sequence ID" value="NZ_BAAADY010000002.1"/>
</dbReference>
<keyword evidence="2" id="KW-0240">DNA-directed RNA polymerase</keyword>
<reference evidence="2 3" key="1">
    <citation type="submission" date="2020-03" db="EMBL/GenBank/DDBJ databases">
        <title>Genomic Encyclopedia of Type Strains, Phase IV (KMG-IV): sequencing the most valuable type-strain genomes for metagenomic binning, comparative biology and taxonomic classification.</title>
        <authorList>
            <person name="Goeker M."/>
        </authorList>
    </citation>
    <scope>NUCLEOTIDE SEQUENCE [LARGE SCALE GENOMIC DNA]</scope>
    <source>
        <strain evidence="2 3">DSM 7225</strain>
    </source>
</reference>
<accession>A0A7X5XXH0</accession>